<dbReference type="GeneID" id="28975154"/>
<feature type="compositionally biased region" description="Basic residues" evidence="1">
    <location>
        <begin position="151"/>
        <end position="166"/>
    </location>
</feature>
<evidence type="ECO:0000313" key="3">
    <source>
        <dbReference type="EMBL" id="KPV72943.1"/>
    </source>
</evidence>
<dbReference type="OMA" id="RRQANYT"/>
<evidence type="ECO:0000313" key="4">
    <source>
        <dbReference type="Proteomes" id="UP000053890"/>
    </source>
</evidence>
<keyword evidence="4" id="KW-1185">Reference proteome</keyword>
<protein>
    <submittedName>
        <fullName evidence="3">Uncharacterized protein</fullName>
    </submittedName>
</protein>
<reference evidence="3 4" key="1">
    <citation type="journal article" date="2015" name="Front. Microbiol.">
        <title>Genome sequence of the plant growth promoting endophytic yeast Rhodotorula graminis WP1.</title>
        <authorList>
            <person name="Firrincieli A."/>
            <person name="Otillar R."/>
            <person name="Salamov A."/>
            <person name="Schmutz J."/>
            <person name="Khan Z."/>
            <person name="Redman R.S."/>
            <person name="Fleck N.D."/>
            <person name="Lindquist E."/>
            <person name="Grigoriev I.V."/>
            <person name="Doty S.L."/>
        </authorList>
    </citation>
    <scope>NUCLEOTIDE SEQUENCE [LARGE SCALE GENOMIC DNA]</scope>
    <source>
        <strain evidence="3 4">WP1</strain>
    </source>
</reference>
<dbReference type="AlphaFoldDB" id="A0A0P9EI41"/>
<proteinExistence type="predicted"/>
<dbReference type="EMBL" id="KQ474084">
    <property type="protein sequence ID" value="KPV72943.1"/>
    <property type="molecule type" value="Genomic_DNA"/>
</dbReference>
<sequence length="419" mass="42766">MLYASTSSLTVALVASAAVFASQAQALPTSRSTSTVARRAHIASHHSRAARAVPATADSTTSLGDHSIVVDASTSADAGQGGIRNSTVNLTSISKRTKADREGTLSSFSRVVRSLFGRAVPAAPAVFKPLPLTYSPPVSGNAAPSASSSSSHKKRRSHHKKRRVVRQPRANAPLKGNTRTLPNGLILELADTHTHLHLANVKRRQNQAVAAAQLAHERRQANYTLAAAQASAYSVAVAALGDAEPTASPVVDAQAAAPTSFVNMTGPPRSSLNDTAGAIAAALSPVTLTITLVPSGIDGALVDAAFLPTATASPSPSPAKSSAAAVVRSSSPSISNPKASSTRESSPDPTWTAILAAFSAYTPPLAATASPAPAPASAALSAVKRGMERRVVARVPGAHPRRAPVVHAAPVVKYYPAPA</sequence>
<dbReference type="OrthoDB" id="2529858at2759"/>
<gene>
    <name evidence="3" type="ORF">RHOBADRAFT_46038</name>
</gene>
<feature type="region of interest" description="Disordered" evidence="1">
    <location>
        <begin position="311"/>
        <end position="348"/>
    </location>
</feature>
<evidence type="ECO:0000256" key="2">
    <source>
        <dbReference type="SAM" id="SignalP"/>
    </source>
</evidence>
<feature type="compositionally biased region" description="Low complexity" evidence="1">
    <location>
        <begin position="138"/>
        <end position="150"/>
    </location>
</feature>
<keyword evidence="2" id="KW-0732">Signal</keyword>
<organism evidence="3 4">
    <name type="scientific">Rhodotorula graminis (strain WP1)</name>
    <dbReference type="NCBI Taxonomy" id="578459"/>
    <lineage>
        <taxon>Eukaryota</taxon>
        <taxon>Fungi</taxon>
        <taxon>Dikarya</taxon>
        <taxon>Basidiomycota</taxon>
        <taxon>Pucciniomycotina</taxon>
        <taxon>Microbotryomycetes</taxon>
        <taxon>Sporidiobolales</taxon>
        <taxon>Sporidiobolaceae</taxon>
        <taxon>Rhodotorula</taxon>
    </lineage>
</organism>
<evidence type="ECO:0000256" key="1">
    <source>
        <dbReference type="SAM" id="MobiDB-lite"/>
    </source>
</evidence>
<feature type="chain" id="PRO_5006156652" evidence="2">
    <location>
        <begin position="27"/>
        <end position="419"/>
    </location>
</feature>
<dbReference type="RefSeq" id="XP_018268992.1">
    <property type="nucleotide sequence ID" value="XM_018414706.1"/>
</dbReference>
<accession>A0A0P9EI41</accession>
<dbReference type="Proteomes" id="UP000053890">
    <property type="component" value="Unassembled WGS sequence"/>
</dbReference>
<name>A0A0P9EI41_RHOGW</name>
<feature type="compositionally biased region" description="Low complexity" evidence="1">
    <location>
        <begin position="311"/>
        <end position="340"/>
    </location>
</feature>
<feature type="region of interest" description="Disordered" evidence="1">
    <location>
        <begin position="138"/>
        <end position="179"/>
    </location>
</feature>
<feature type="signal peptide" evidence="2">
    <location>
        <begin position="1"/>
        <end position="26"/>
    </location>
</feature>